<sequence length="53" mass="6082">MHFAFVCWCCGADCTVWGKPKGFWVELFEVPDEWDCWNCGATNETPDPPWTPA</sequence>
<gene>
    <name evidence="1" type="ORF">GCM10010346_01740</name>
</gene>
<organism evidence="1 2">
    <name type="scientific">Streptomyces chryseus</name>
    <dbReference type="NCBI Taxonomy" id="68186"/>
    <lineage>
        <taxon>Bacteria</taxon>
        <taxon>Bacillati</taxon>
        <taxon>Actinomycetota</taxon>
        <taxon>Actinomycetes</taxon>
        <taxon>Kitasatosporales</taxon>
        <taxon>Streptomycetaceae</taxon>
        <taxon>Streptomyces</taxon>
    </lineage>
</organism>
<protein>
    <recommendedName>
        <fullName evidence="3">Rubredoxin</fullName>
    </recommendedName>
</protein>
<proteinExistence type="predicted"/>
<comment type="caution">
    <text evidence="1">The sequence shown here is derived from an EMBL/GenBank/DDBJ whole genome shotgun (WGS) entry which is preliminary data.</text>
</comment>
<dbReference type="RefSeq" id="WP_170198376.1">
    <property type="nucleotide sequence ID" value="NZ_BMVO01000001.1"/>
</dbReference>
<dbReference type="Proteomes" id="UP000599437">
    <property type="component" value="Unassembled WGS sequence"/>
</dbReference>
<evidence type="ECO:0000313" key="1">
    <source>
        <dbReference type="EMBL" id="GHA83071.1"/>
    </source>
</evidence>
<dbReference type="EMBL" id="BMVO01000001">
    <property type="protein sequence ID" value="GHA83071.1"/>
    <property type="molecule type" value="Genomic_DNA"/>
</dbReference>
<name>A0ABQ3DGU7_9ACTN</name>
<evidence type="ECO:0000313" key="2">
    <source>
        <dbReference type="Proteomes" id="UP000599437"/>
    </source>
</evidence>
<reference evidence="2" key="1">
    <citation type="journal article" date="2019" name="Int. J. Syst. Evol. Microbiol.">
        <title>The Global Catalogue of Microorganisms (GCM) 10K type strain sequencing project: providing services to taxonomists for standard genome sequencing and annotation.</title>
        <authorList>
            <consortium name="The Broad Institute Genomics Platform"/>
            <consortium name="The Broad Institute Genome Sequencing Center for Infectious Disease"/>
            <person name="Wu L."/>
            <person name="Ma J."/>
        </authorList>
    </citation>
    <scope>NUCLEOTIDE SEQUENCE [LARGE SCALE GENOMIC DNA]</scope>
    <source>
        <strain evidence="2">JCM 4737</strain>
    </source>
</reference>
<evidence type="ECO:0008006" key="3">
    <source>
        <dbReference type="Google" id="ProtNLM"/>
    </source>
</evidence>
<keyword evidence="2" id="KW-1185">Reference proteome</keyword>
<accession>A0ABQ3DGU7</accession>